<reference evidence="4 5" key="1">
    <citation type="submission" date="2024-08" db="EMBL/GenBank/DDBJ databases">
        <authorList>
            <person name="Cucini C."/>
            <person name="Frati F."/>
        </authorList>
    </citation>
    <scope>NUCLEOTIDE SEQUENCE [LARGE SCALE GENOMIC DNA]</scope>
</reference>
<name>A0ABP1QS82_9HEXA</name>
<accession>A0ABP1QS82</accession>
<evidence type="ECO:0000313" key="5">
    <source>
        <dbReference type="Proteomes" id="UP001642540"/>
    </source>
</evidence>
<dbReference type="Gene3D" id="3.40.50.150">
    <property type="entry name" value="Vaccinia Virus protein VP39"/>
    <property type="match status" value="1"/>
</dbReference>
<evidence type="ECO:0000256" key="1">
    <source>
        <dbReference type="ARBA" id="ARBA00022603"/>
    </source>
</evidence>
<evidence type="ECO:0000256" key="2">
    <source>
        <dbReference type="ARBA" id="ARBA00022679"/>
    </source>
</evidence>
<comment type="caution">
    <text evidence="4">The sequence shown here is derived from an EMBL/GenBank/DDBJ whole genome shotgun (WGS) entry which is preliminary data.</text>
</comment>
<keyword evidence="1" id="KW-0489">Methyltransferase</keyword>
<organism evidence="4 5">
    <name type="scientific">Orchesella dallaii</name>
    <dbReference type="NCBI Taxonomy" id="48710"/>
    <lineage>
        <taxon>Eukaryota</taxon>
        <taxon>Metazoa</taxon>
        <taxon>Ecdysozoa</taxon>
        <taxon>Arthropoda</taxon>
        <taxon>Hexapoda</taxon>
        <taxon>Collembola</taxon>
        <taxon>Entomobryomorpha</taxon>
        <taxon>Entomobryoidea</taxon>
        <taxon>Orchesellidae</taxon>
        <taxon>Orchesellinae</taxon>
        <taxon>Orchesella</taxon>
    </lineage>
</organism>
<dbReference type="EMBL" id="CAXLJM020000046">
    <property type="protein sequence ID" value="CAL8110762.1"/>
    <property type="molecule type" value="Genomic_DNA"/>
</dbReference>
<sequence>MANQGGGILTLSMSDTQSKENLEYWENRYKKRNFEWHIEEVHPQLLKYLSKLTQLETEETVEGSKAKKFFVPLCGKTKDIPFLLKLGFEVFAVEAIDSVVQELINENNLELTFDEKRSIYHDKDEQLKIYCGDLFKCPIEEYGPFDCIWDRASFIALDYSFRPSYIDMMKRSVGYGSENGVHNFRYLLQSVTYDKSNFAGPPRCVDAADIKEFFGLWADVTVLESNWVSLDHPCRRVNGYYEDDFFEEFHFFQPKN</sequence>
<proteinExistence type="predicted"/>
<keyword evidence="5" id="KW-1185">Reference proteome</keyword>
<gene>
    <name evidence="4" type="ORF">ODALV1_LOCUS14432</name>
</gene>
<dbReference type="PANTHER" id="PTHR10259">
    <property type="entry name" value="THIOPURINE S-METHYLTRANSFERASE"/>
    <property type="match status" value="1"/>
</dbReference>
<keyword evidence="2" id="KW-0808">Transferase</keyword>
<dbReference type="Pfam" id="PF05724">
    <property type="entry name" value="TPMT"/>
    <property type="match status" value="1"/>
</dbReference>
<evidence type="ECO:0000313" key="4">
    <source>
        <dbReference type="EMBL" id="CAL8110762.1"/>
    </source>
</evidence>
<evidence type="ECO:0008006" key="6">
    <source>
        <dbReference type="Google" id="ProtNLM"/>
    </source>
</evidence>
<dbReference type="PROSITE" id="PS51585">
    <property type="entry name" value="SAM_MT_TPMT"/>
    <property type="match status" value="1"/>
</dbReference>
<dbReference type="InterPro" id="IPR029063">
    <property type="entry name" value="SAM-dependent_MTases_sf"/>
</dbReference>
<dbReference type="PANTHER" id="PTHR10259:SF11">
    <property type="entry name" value="THIOPURINE S-METHYLTRANSFERASE"/>
    <property type="match status" value="1"/>
</dbReference>
<evidence type="ECO:0000256" key="3">
    <source>
        <dbReference type="ARBA" id="ARBA00022691"/>
    </source>
</evidence>
<dbReference type="SUPFAM" id="SSF53335">
    <property type="entry name" value="S-adenosyl-L-methionine-dependent methyltransferases"/>
    <property type="match status" value="1"/>
</dbReference>
<dbReference type="InterPro" id="IPR008854">
    <property type="entry name" value="TPMT"/>
</dbReference>
<keyword evidence="3" id="KW-0949">S-adenosyl-L-methionine</keyword>
<dbReference type="Proteomes" id="UP001642540">
    <property type="component" value="Unassembled WGS sequence"/>
</dbReference>
<protein>
    <recommendedName>
        <fullName evidence="6">Thiopurine S-methyltransferase</fullName>
    </recommendedName>
</protein>